<dbReference type="EMBL" id="SJPG01000001">
    <property type="protein sequence ID" value="TWT62680.1"/>
    <property type="molecule type" value="Genomic_DNA"/>
</dbReference>
<evidence type="ECO:0000313" key="2">
    <source>
        <dbReference type="Proteomes" id="UP000316095"/>
    </source>
</evidence>
<gene>
    <name evidence="1" type="ORF">Pan54_34240</name>
</gene>
<dbReference type="AlphaFoldDB" id="A0A5C5XI80"/>
<dbReference type="Proteomes" id="UP000316095">
    <property type="component" value="Unassembled WGS sequence"/>
</dbReference>
<reference evidence="1 2" key="1">
    <citation type="submission" date="2019-02" db="EMBL/GenBank/DDBJ databases">
        <title>Deep-cultivation of Planctomycetes and their phenomic and genomic characterization uncovers novel biology.</title>
        <authorList>
            <person name="Wiegand S."/>
            <person name="Jogler M."/>
            <person name="Boedeker C."/>
            <person name="Pinto D."/>
            <person name="Vollmers J."/>
            <person name="Rivas-Marin E."/>
            <person name="Kohn T."/>
            <person name="Peeters S.H."/>
            <person name="Heuer A."/>
            <person name="Rast P."/>
            <person name="Oberbeckmann S."/>
            <person name="Bunk B."/>
            <person name="Jeske O."/>
            <person name="Meyerdierks A."/>
            <person name="Storesund J.E."/>
            <person name="Kallscheuer N."/>
            <person name="Luecker S."/>
            <person name="Lage O.M."/>
            <person name="Pohl T."/>
            <person name="Merkel B.J."/>
            <person name="Hornburger P."/>
            <person name="Mueller R.-W."/>
            <person name="Bruemmer F."/>
            <person name="Labrenz M."/>
            <person name="Spormann A.M."/>
            <person name="Op Den Camp H."/>
            <person name="Overmann J."/>
            <person name="Amann R."/>
            <person name="Jetten M.S.M."/>
            <person name="Mascher T."/>
            <person name="Medema M.H."/>
            <person name="Devos D.P."/>
            <person name="Kaster A.-K."/>
            <person name="Ovreas L."/>
            <person name="Rohde M."/>
            <person name="Galperin M.Y."/>
            <person name="Jogler C."/>
        </authorList>
    </citation>
    <scope>NUCLEOTIDE SEQUENCE [LARGE SCALE GENOMIC DNA]</scope>
    <source>
        <strain evidence="1 2">Pan54</strain>
    </source>
</reference>
<proteinExistence type="predicted"/>
<keyword evidence="2" id="KW-1185">Reference proteome</keyword>
<organism evidence="1 2">
    <name type="scientific">Rubinisphaera italica</name>
    <dbReference type="NCBI Taxonomy" id="2527969"/>
    <lineage>
        <taxon>Bacteria</taxon>
        <taxon>Pseudomonadati</taxon>
        <taxon>Planctomycetota</taxon>
        <taxon>Planctomycetia</taxon>
        <taxon>Planctomycetales</taxon>
        <taxon>Planctomycetaceae</taxon>
        <taxon>Rubinisphaera</taxon>
    </lineage>
</organism>
<name>A0A5C5XI80_9PLAN</name>
<protein>
    <submittedName>
        <fullName evidence="1">Uncharacterized protein</fullName>
    </submittedName>
</protein>
<accession>A0A5C5XI80</accession>
<sequence>MRTDLKLSTFISMAIKTQSTNIKFSEPGYFYPGSLTVTSSFDFTGFVGAIPVHSDKNALLDV</sequence>
<comment type="caution">
    <text evidence="1">The sequence shown here is derived from an EMBL/GenBank/DDBJ whole genome shotgun (WGS) entry which is preliminary data.</text>
</comment>
<evidence type="ECO:0000313" key="1">
    <source>
        <dbReference type="EMBL" id="TWT62680.1"/>
    </source>
</evidence>